<organism evidence="1 2">
    <name type="scientific">Streptomyces hesseae</name>
    <dbReference type="NCBI Taxonomy" id="3075519"/>
    <lineage>
        <taxon>Bacteria</taxon>
        <taxon>Bacillati</taxon>
        <taxon>Actinomycetota</taxon>
        <taxon>Actinomycetes</taxon>
        <taxon>Kitasatosporales</taxon>
        <taxon>Streptomycetaceae</taxon>
        <taxon>Streptomyces</taxon>
    </lineage>
</organism>
<name>A0ABU2SKJ8_9ACTN</name>
<comment type="caution">
    <text evidence="1">The sequence shown here is derived from an EMBL/GenBank/DDBJ whole genome shotgun (WGS) entry which is preliminary data.</text>
</comment>
<keyword evidence="2" id="KW-1185">Reference proteome</keyword>
<sequence>MSVGMSVGMLVGMPGIDGMVGIFSGSGMTGSVVNPTSAATRAATAPIAPAAVIIRA</sequence>
<dbReference type="RefSeq" id="WP_311609732.1">
    <property type="nucleotide sequence ID" value="NZ_JAVRFI010000005.1"/>
</dbReference>
<dbReference type="Proteomes" id="UP001180531">
    <property type="component" value="Unassembled WGS sequence"/>
</dbReference>
<reference evidence="1" key="1">
    <citation type="submission" date="2024-05" db="EMBL/GenBank/DDBJ databases">
        <title>30 novel species of actinomycetes from the DSMZ collection.</title>
        <authorList>
            <person name="Nouioui I."/>
        </authorList>
    </citation>
    <scope>NUCLEOTIDE SEQUENCE</scope>
    <source>
        <strain evidence="1">DSM 40473</strain>
    </source>
</reference>
<accession>A0ABU2SKJ8</accession>
<dbReference type="EMBL" id="JAVRFI010000005">
    <property type="protein sequence ID" value="MDT0449422.1"/>
    <property type="molecule type" value="Genomic_DNA"/>
</dbReference>
<evidence type="ECO:0000313" key="1">
    <source>
        <dbReference type="EMBL" id="MDT0449422.1"/>
    </source>
</evidence>
<proteinExistence type="predicted"/>
<gene>
    <name evidence="1" type="ORF">RM609_10070</name>
</gene>
<evidence type="ECO:0000313" key="2">
    <source>
        <dbReference type="Proteomes" id="UP001180531"/>
    </source>
</evidence>
<protein>
    <submittedName>
        <fullName evidence="1">Uncharacterized protein</fullName>
    </submittedName>
</protein>